<reference evidence="4 5" key="1">
    <citation type="submission" date="2019-09" db="EMBL/GenBank/DDBJ databases">
        <title>Flavobacterium sp. nov., isolated from glacier ice.</title>
        <authorList>
            <person name="Liu Q."/>
        </authorList>
    </citation>
    <scope>NUCLEOTIDE SEQUENCE [LARGE SCALE GENOMIC DNA]</scope>
    <source>
        <strain evidence="4 5">NBRC 112527</strain>
    </source>
</reference>
<keyword evidence="5" id="KW-1185">Reference proteome</keyword>
<evidence type="ECO:0000259" key="3">
    <source>
        <dbReference type="Pfam" id="PF18962"/>
    </source>
</evidence>
<evidence type="ECO:0000313" key="5">
    <source>
        <dbReference type="Proteomes" id="UP000490922"/>
    </source>
</evidence>
<gene>
    <name evidence="4" type="ORF">F6464_07625</name>
</gene>
<dbReference type="AlphaFoldDB" id="A0A7J5AER6"/>
<dbReference type="InterPro" id="IPR026444">
    <property type="entry name" value="Secre_tail"/>
</dbReference>
<sequence length="602" mass="64176">MKKFTLLLLFMSAFTQAQRFDWVSTAGYSAVANSIQGAIAIARDSQGNIYTLNSANEQQICQGITADAIGSSTFLYKFNAAGVRQYTKVIGFSFAPLNIQIGENDNLYVLGSLLGTNSLIIGTETFVGVQDRNYIIKFDPTGALMWKNFNNGPLSQSPLLQFANNHVYFQSGNLSVGKMNTDGQVVANLTATSFASATSANSIFFKGSGVLSNGDLVFSAESRGTLTYGTTTLTQIGNPFLVSAVLTIRATENLNFVWANYTDGLRSPDQTHIPTAVGNDNGIYIGVQVINPLTVGLDMVTNSDSTSGLGTGGILKMDANGNKIWLKSTTGSAHPWTMLNNPDGSGILCAGQIFGFSALSFGSTTVNPINGNSFITKIDYNGVFQNSFAFGSGPGSFAKSLTTNNQGVFYVGGRTSSATPATFACIIPDARAGLYLGRFTEQPDTRAPKPSITVSGNTLTAIPDFSGTKQWFLNGNAISDANSQTLTIPQNGNYTVTYVLPDYTACVSTSPITTISNLGTADFESLNNAIKVFPNPTKGIVTISSDKNTIIDKIEIVDILGKTVSIKTKNTSQIDISEFSNGIYIFKIFAGEAIFQKKIIKQ</sequence>
<dbReference type="RefSeq" id="WP_151107217.1">
    <property type="nucleotide sequence ID" value="NZ_WAEM01000003.1"/>
</dbReference>
<dbReference type="NCBIfam" id="TIGR04183">
    <property type="entry name" value="Por_Secre_tail"/>
    <property type="match status" value="1"/>
</dbReference>
<organism evidence="4 5">
    <name type="scientific">Flavobacterium luteum</name>
    <dbReference type="NCBI Taxonomy" id="2026654"/>
    <lineage>
        <taxon>Bacteria</taxon>
        <taxon>Pseudomonadati</taxon>
        <taxon>Bacteroidota</taxon>
        <taxon>Flavobacteriia</taxon>
        <taxon>Flavobacteriales</taxon>
        <taxon>Flavobacteriaceae</taxon>
        <taxon>Flavobacterium</taxon>
    </lineage>
</organism>
<dbReference type="EMBL" id="WAEM01000003">
    <property type="protein sequence ID" value="KAB1156062.1"/>
    <property type="molecule type" value="Genomic_DNA"/>
</dbReference>
<protein>
    <submittedName>
        <fullName evidence="4">T9SS type A sorting domain-containing protein</fullName>
    </submittedName>
</protein>
<accession>A0A7J5AER6</accession>
<feature type="chain" id="PRO_5029840511" evidence="2">
    <location>
        <begin position="18"/>
        <end position="602"/>
    </location>
</feature>
<feature type="domain" description="Secretion system C-terminal sorting" evidence="3">
    <location>
        <begin position="532"/>
        <end position="600"/>
    </location>
</feature>
<name>A0A7J5AER6_9FLAO</name>
<dbReference type="OrthoDB" id="9801383at2"/>
<dbReference type="SUPFAM" id="SSF101898">
    <property type="entry name" value="NHL repeat"/>
    <property type="match status" value="1"/>
</dbReference>
<dbReference type="Proteomes" id="UP000490922">
    <property type="component" value="Unassembled WGS sequence"/>
</dbReference>
<proteinExistence type="predicted"/>
<keyword evidence="1 2" id="KW-0732">Signal</keyword>
<evidence type="ECO:0000313" key="4">
    <source>
        <dbReference type="EMBL" id="KAB1156062.1"/>
    </source>
</evidence>
<evidence type="ECO:0000256" key="1">
    <source>
        <dbReference type="ARBA" id="ARBA00022729"/>
    </source>
</evidence>
<evidence type="ECO:0000256" key="2">
    <source>
        <dbReference type="SAM" id="SignalP"/>
    </source>
</evidence>
<comment type="caution">
    <text evidence="4">The sequence shown here is derived from an EMBL/GenBank/DDBJ whole genome shotgun (WGS) entry which is preliminary data.</text>
</comment>
<dbReference type="Pfam" id="PF18962">
    <property type="entry name" value="Por_Secre_tail"/>
    <property type="match status" value="1"/>
</dbReference>
<feature type="signal peptide" evidence="2">
    <location>
        <begin position="1"/>
        <end position="17"/>
    </location>
</feature>